<proteinExistence type="predicted"/>
<reference evidence="1" key="2">
    <citation type="journal article" date="2022" name="New Phytol.">
        <title>Evolutionary transition to the ectomycorrhizal habit in the genomes of a hyperdiverse lineage of mushroom-forming fungi.</title>
        <authorList>
            <person name="Looney B."/>
            <person name="Miyauchi S."/>
            <person name="Morin E."/>
            <person name="Drula E."/>
            <person name="Courty P.E."/>
            <person name="Kohler A."/>
            <person name="Kuo A."/>
            <person name="LaButti K."/>
            <person name="Pangilinan J."/>
            <person name="Lipzen A."/>
            <person name="Riley R."/>
            <person name="Andreopoulos W."/>
            <person name="He G."/>
            <person name="Johnson J."/>
            <person name="Nolan M."/>
            <person name="Tritt A."/>
            <person name="Barry K.W."/>
            <person name="Grigoriev I.V."/>
            <person name="Nagy L.G."/>
            <person name="Hibbett D."/>
            <person name="Henrissat B."/>
            <person name="Matheny P.B."/>
            <person name="Labbe J."/>
            <person name="Martin F.M."/>
        </authorList>
    </citation>
    <scope>NUCLEOTIDE SEQUENCE</scope>
    <source>
        <strain evidence="1">FP105234-sp</strain>
    </source>
</reference>
<protein>
    <submittedName>
        <fullName evidence="1">Uncharacterized protein</fullName>
    </submittedName>
</protein>
<gene>
    <name evidence="1" type="ORF">FA95DRAFT_1309999</name>
</gene>
<name>A0ACB8RRL3_9AGAM</name>
<organism evidence="1 2">
    <name type="scientific">Auriscalpium vulgare</name>
    <dbReference type="NCBI Taxonomy" id="40419"/>
    <lineage>
        <taxon>Eukaryota</taxon>
        <taxon>Fungi</taxon>
        <taxon>Dikarya</taxon>
        <taxon>Basidiomycota</taxon>
        <taxon>Agaricomycotina</taxon>
        <taxon>Agaricomycetes</taxon>
        <taxon>Russulales</taxon>
        <taxon>Auriscalpiaceae</taxon>
        <taxon>Auriscalpium</taxon>
    </lineage>
</organism>
<accession>A0ACB8RRL3</accession>
<reference evidence="1" key="1">
    <citation type="submission" date="2021-02" db="EMBL/GenBank/DDBJ databases">
        <authorList>
            <consortium name="DOE Joint Genome Institute"/>
            <person name="Ahrendt S."/>
            <person name="Looney B.P."/>
            <person name="Miyauchi S."/>
            <person name="Morin E."/>
            <person name="Drula E."/>
            <person name="Courty P.E."/>
            <person name="Chicoki N."/>
            <person name="Fauchery L."/>
            <person name="Kohler A."/>
            <person name="Kuo A."/>
            <person name="Labutti K."/>
            <person name="Pangilinan J."/>
            <person name="Lipzen A."/>
            <person name="Riley R."/>
            <person name="Andreopoulos W."/>
            <person name="He G."/>
            <person name="Johnson J."/>
            <person name="Barry K.W."/>
            <person name="Grigoriev I.V."/>
            <person name="Nagy L."/>
            <person name="Hibbett D."/>
            <person name="Henrissat B."/>
            <person name="Matheny P.B."/>
            <person name="Labbe J."/>
            <person name="Martin F."/>
        </authorList>
    </citation>
    <scope>NUCLEOTIDE SEQUENCE</scope>
    <source>
        <strain evidence="1">FP105234-sp</strain>
    </source>
</reference>
<evidence type="ECO:0000313" key="1">
    <source>
        <dbReference type="EMBL" id="KAI0046819.1"/>
    </source>
</evidence>
<comment type="caution">
    <text evidence="1">The sequence shown here is derived from an EMBL/GenBank/DDBJ whole genome shotgun (WGS) entry which is preliminary data.</text>
</comment>
<keyword evidence="2" id="KW-1185">Reference proteome</keyword>
<evidence type="ECO:0000313" key="2">
    <source>
        <dbReference type="Proteomes" id="UP000814033"/>
    </source>
</evidence>
<dbReference type="EMBL" id="MU275916">
    <property type="protein sequence ID" value="KAI0046819.1"/>
    <property type="molecule type" value="Genomic_DNA"/>
</dbReference>
<dbReference type="Proteomes" id="UP000814033">
    <property type="component" value="Unassembled WGS sequence"/>
</dbReference>
<sequence>MPQILRERRRWRISGERRDKQSTGGMFVICAWLVRIEGDNKNTARFKYCVVDPQLPMQRRWTSRRTCMTQRHSSTARLSQARGTVSSRLQSFASQSVRYESQSNSKSNTMKERATLTRFRRARVLLDMVAVEPLFGSTKYSHVVERSPLAAVAGSAPPSSSLSTHSLQAACTVRRVQRAQRCCSAAWQTRQEMVLGHQRVWW</sequence>